<accession>A0A3P7J2I1</accession>
<dbReference type="OrthoDB" id="444325at2759"/>
<dbReference type="GO" id="GO:0061632">
    <property type="term" value="F:RNA lariat debranching enzyme activator activity"/>
    <property type="evidence" value="ECO:0007669"/>
    <property type="project" value="TreeGrafter"/>
</dbReference>
<dbReference type="PANTHER" id="PTHR12072:SF4">
    <property type="entry name" value="CWF19-LIKE PROTEIN 1"/>
    <property type="match status" value="1"/>
</dbReference>
<dbReference type="GO" id="GO:0071014">
    <property type="term" value="C:post-mRNA release spliceosomal complex"/>
    <property type="evidence" value="ECO:0007669"/>
    <property type="project" value="TreeGrafter"/>
</dbReference>
<dbReference type="EMBL" id="UYYB01032872">
    <property type="protein sequence ID" value="VDM73879.1"/>
    <property type="molecule type" value="Genomic_DNA"/>
</dbReference>
<dbReference type="AlphaFoldDB" id="A0A3P7J2I1"/>
<sequence length="108" mass="11753">MSAEVEDNVDRGGRKRRRNDNTAGEKVPAAPCWFCLSNVDVEKHLVVAVGDSCYAAMPKGPLVEDHVMVLSIGHIQSIVAAPEDVRNELQKFKNAFTLAADKDSDLSS</sequence>
<feature type="domain" description="Cwf19-like C-terminal" evidence="2">
    <location>
        <begin position="25"/>
        <end position="102"/>
    </location>
</feature>
<evidence type="ECO:0000313" key="3">
    <source>
        <dbReference type="EMBL" id="VDM73879.1"/>
    </source>
</evidence>
<dbReference type="InterPro" id="IPR036265">
    <property type="entry name" value="HIT-like_sf"/>
</dbReference>
<organism evidence="3 4">
    <name type="scientific">Strongylus vulgaris</name>
    <name type="common">Blood worm</name>
    <dbReference type="NCBI Taxonomy" id="40348"/>
    <lineage>
        <taxon>Eukaryota</taxon>
        <taxon>Metazoa</taxon>
        <taxon>Ecdysozoa</taxon>
        <taxon>Nematoda</taxon>
        <taxon>Chromadorea</taxon>
        <taxon>Rhabditida</taxon>
        <taxon>Rhabditina</taxon>
        <taxon>Rhabditomorpha</taxon>
        <taxon>Strongyloidea</taxon>
        <taxon>Strongylidae</taxon>
        <taxon>Strongylus</taxon>
    </lineage>
</organism>
<dbReference type="Proteomes" id="UP000270094">
    <property type="component" value="Unassembled WGS sequence"/>
</dbReference>
<dbReference type="InterPro" id="IPR040194">
    <property type="entry name" value="Cwf19-like"/>
</dbReference>
<evidence type="ECO:0000259" key="2">
    <source>
        <dbReference type="Pfam" id="PF04677"/>
    </source>
</evidence>
<proteinExistence type="predicted"/>
<keyword evidence="4" id="KW-1185">Reference proteome</keyword>
<protein>
    <recommendedName>
        <fullName evidence="2">Cwf19-like C-terminal domain-containing protein</fullName>
    </recommendedName>
</protein>
<gene>
    <name evidence="3" type="ORF">SVUK_LOCUS8877</name>
</gene>
<dbReference type="PANTHER" id="PTHR12072">
    <property type="entry name" value="CWF19, CELL CYCLE CONTROL PROTEIN"/>
    <property type="match status" value="1"/>
</dbReference>
<name>A0A3P7J2I1_STRVU</name>
<dbReference type="Gene3D" id="3.30.428.10">
    <property type="entry name" value="HIT-like"/>
    <property type="match status" value="1"/>
</dbReference>
<dbReference type="InterPro" id="IPR006768">
    <property type="entry name" value="Cwf19-like_C_dom-1"/>
</dbReference>
<dbReference type="GO" id="GO:0000398">
    <property type="term" value="P:mRNA splicing, via spliceosome"/>
    <property type="evidence" value="ECO:0007669"/>
    <property type="project" value="TreeGrafter"/>
</dbReference>
<dbReference type="SUPFAM" id="SSF54197">
    <property type="entry name" value="HIT-like"/>
    <property type="match status" value="1"/>
</dbReference>
<feature type="region of interest" description="Disordered" evidence="1">
    <location>
        <begin position="1"/>
        <end position="26"/>
    </location>
</feature>
<reference evidence="3 4" key="1">
    <citation type="submission" date="2018-11" db="EMBL/GenBank/DDBJ databases">
        <authorList>
            <consortium name="Pathogen Informatics"/>
        </authorList>
    </citation>
    <scope>NUCLEOTIDE SEQUENCE [LARGE SCALE GENOMIC DNA]</scope>
</reference>
<dbReference type="Pfam" id="PF04677">
    <property type="entry name" value="CwfJ_C_1"/>
    <property type="match status" value="1"/>
</dbReference>
<evidence type="ECO:0000313" key="4">
    <source>
        <dbReference type="Proteomes" id="UP000270094"/>
    </source>
</evidence>
<evidence type="ECO:0000256" key="1">
    <source>
        <dbReference type="SAM" id="MobiDB-lite"/>
    </source>
</evidence>